<dbReference type="SUPFAM" id="SSF53927">
    <property type="entry name" value="Cytidine deaminase-like"/>
    <property type="match status" value="1"/>
</dbReference>
<dbReference type="InterPro" id="IPR024050">
    <property type="entry name" value="AICAR_Tfase_insert_dom_sf"/>
</dbReference>
<sequence length="381" mass="42694">MAQFELRYGVNPHQKSARIYRHEGLPFEVLNGNPSYINMLDALNSWQLVRELKSLTGIAAAASFKHTSPAGAAIAKPLSSELAESSSPLATAYVRARGADPMSSFGDWVALSDTVDESVAMVLKREVSDGCIAPGYESSALEILKTKKAGKYTIIRIEGDYEPEEKETRQVFGAFLEQDRNNARIDDSLLKHVVTRNKQIPDKTRQDMLIAAITLKYTQSNSICIAYDGQVIGVGAGQQSRIHCTRIACTKADKWFLRLHPKVLGFDFIKGVKRSQKATAIDLYFEEQVTEPEFEAWSKLFNKVPERLTSREKQEWLAHFNNIVLGSDGFIPFRDNIDRAAKSGVRYIIQPGGSTRDKDIIQAADEYKMVMVFTGLRLFHH</sequence>
<dbReference type="AlphaFoldDB" id="A0A235BTB9"/>
<dbReference type="InterPro" id="IPR024051">
    <property type="entry name" value="AICAR_Tfase_dup_dom_sf"/>
</dbReference>
<dbReference type="GO" id="GO:0004643">
    <property type="term" value="F:phosphoribosylaminoimidazolecarboxamide formyltransferase activity"/>
    <property type="evidence" value="ECO:0007669"/>
    <property type="project" value="UniProtKB-EC"/>
</dbReference>
<dbReference type="FunFam" id="3.40.140.20:FF:000003">
    <property type="entry name" value="Bifunctional purine biosynthesis protein"/>
    <property type="match status" value="1"/>
</dbReference>
<dbReference type="InterPro" id="IPR016193">
    <property type="entry name" value="Cytidine_deaminase-like"/>
</dbReference>
<dbReference type="GO" id="GO:0005829">
    <property type="term" value="C:cytosol"/>
    <property type="evidence" value="ECO:0007669"/>
    <property type="project" value="TreeGrafter"/>
</dbReference>
<protein>
    <submittedName>
        <fullName evidence="1">5-aminoimidazole-4-carboxamide ribonucleotide transformylase</fullName>
        <ecNumber evidence="1">2.1.2.3</ecNumber>
    </submittedName>
</protein>
<dbReference type="EC" id="2.1.2.3" evidence="1"/>
<evidence type="ECO:0000313" key="1">
    <source>
        <dbReference type="EMBL" id="OYD14967.1"/>
    </source>
</evidence>
<dbReference type="NCBIfam" id="NF005492">
    <property type="entry name" value="PRK07106.1"/>
    <property type="match status" value="1"/>
</dbReference>
<organism evidence="1 2">
    <name type="scientific">candidate division WOR-3 bacterium JGI_Cruoil_03_51_56</name>
    <dbReference type="NCBI Taxonomy" id="1973747"/>
    <lineage>
        <taxon>Bacteria</taxon>
        <taxon>Bacteria division WOR-3</taxon>
    </lineage>
</organism>
<dbReference type="GO" id="GO:0003937">
    <property type="term" value="F:IMP cyclohydrolase activity"/>
    <property type="evidence" value="ECO:0007669"/>
    <property type="project" value="InterPro"/>
</dbReference>
<accession>A0A235BTB9</accession>
<dbReference type="Proteomes" id="UP000215559">
    <property type="component" value="Unassembled WGS sequence"/>
</dbReference>
<dbReference type="SMART" id="SM00798">
    <property type="entry name" value="AICARFT_IMPCHas"/>
    <property type="match status" value="1"/>
</dbReference>
<comment type="caution">
    <text evidence="1">The sequence shown here is derived from an EMBL/GenBank/DDBJ whole genome shotgun (WGS) entry which is preliminary data.</text>
</comment>
<proteinExistence type="predicted"/>
<dbReference type="Gene3D" id="1.10.287.440">
    <property type="match status" value="1"/>
</dbReference>
<dbReference type="PANTHER" id="PTHR11692">
    <property type="entry name" value="BIFUNCTIONAL PURINE BIOSYNTHESIS PROTEIN PURH"/>
    <property type="match status" value="1"/>
</dbReference>
<dbReference type="PANTHER" id="PTHR11692:SF0">
    <property type="entry name" value="BIFUNCTIONAL PURINE BIOSYNTHESIS PROTEIN ATIC"/>
    <property type="match status" value="1"/>
</dbReference>
<name>A0A235BTB9_UNCW3</name>
<reference evidence="1 2" key="1">
    <citation type="submission" date="2017-07" db="EMBL/GenBank/DDBJ databases">
        <title>Recovery of genomes from metagenomes via a dereplication, aggregation, and scoring strategy.</title>
        <authorList>
            <person name="Sieber C.M."/>
            <person name="Probst A.J."/>
            <person name="Sharrar A."/>
            <person name="Thomas B.C."/>
            <person name="Hess M."/>
            <person name="Tringe S.G."/>
            <person name="Banfield J.F."/>
        </authorList>
    </citation>
    <scope>NUCLEOTIDE SEQUENCE [LARGE SCALE GENOMIC DNA]</scope>
    <source>
        <strain evidence="1">JGI_Cruoil_03_51_56</strain>
    </source>
</reference>
<evidence type="ECO:0000313" key="2">
    <source>
        <dbReference type="Proteomes" id="UP000215559"/>
    </source>
</evidence>
<gene>
    <name evidence="1" type="ORF">CH330_06995</name>
</gene>
<dbReference type="InterPro" id="IPR002695">
    <property type="entry name" value="PurH-like"/>
</dbReference>
<dbReference type="Pfam" id="PF01808">
    <property type="entry name" value="AICARFT_IMPCHas"/>
    <property type="match status" value="1"/>
</dbReference>
<keyword evidence="1" id="KW-0808">Transferase</keyword>
<dbReference type="GO" id="GO:0006189">
    <property type="term" value="P:'de novo' IMP biosynthetic process"/>
    <property type="evidence" value="ECO:0007669"/>
    <property type="project" value="TreeGrafter"/>
</dbReference>
<dbReference type="Gene3D" id="3.40.140.20">
    <property type="match status" value="2"/>
</dbReference>
<dbReference type="EMBL" id="NOZP01000131">
    <property type="protein sequence ID" value="OYD14967.1"/>
    <property type="molecule type" value="Genomic_DNA"/>
</dbReference>